<evidence type="ECO:0000256" key="1">
    <source>
        <dbReference type="SAM" id="MobiDB-lite"/>
    </source>
</evidence>
<comment type="caution">
    <text evidence="3">The sequence shown here is derived from an EMBL/GenBank/DDBJ whole genome shotgun (WGS) entry which is preliminary data.</text>
</comment>
<gene>
    <name evidence="3" type="ORF">BDP27DRAFT_1316051</name>
</gene>
<evidence type="ECO:0000259" key="2">
    <source>
        <dbReference type="Pfam" id="PF13649"/>
    </source>
</evidence>
<feature type="region of interest" description="Disordered" evidence="1">
    <location>
        <begin position="1"/>
        <end position="35"/>
    </location>
</feature>
<reference evidence="3" key="1">
    <citation type="submission" date="2020-11" db="EMBL/GenBank/DDBJ databases">
        <authorList>
            <consortium name="DOE Joint Genome Institute"/>
            <person name="Ahrendt S."/>
            <person name="Riley R."/>
            <person name="Andreopoulos W."/>
            <person name="Labutti K."/>
            <person name="Pangilinan J."/>
            <person name="Ruiz-Duenas F.J."/>
            <person name="Barrasa J.M."/>
            <person name="Sanchez-Garcia M."/>
            <person name="Camarero S."/>
            <person name="Miyauchi S."/>
            <person name="Serrano A."/>
            <person name="Linde D."/>
            <person name="Babiker R."/>
            <person name="Drula E."/>
            <person name="Ayuso-Fernandez I."/>
            <person name="Pacheco R."/>
            <person name="Padilla G."/>
            <person name="Ferreira P."/>
            <person name="Barriuso J."/>
            <person name="Kellner H."/>
            <person name="Castanera R."/>
            <person name="Alfaro M."/>
            <person name="Ramirez L."/>
            <person name="Pisabarro A.G."/>
            <person name="Kuo A."/>
            <person name="Tritt A."/>
            <person name="Lipzen A."/>
            <person name="He G."/>
            <person name="Yan M."/>
            <person name="Ng V."/>
            <person name="Cullen D."/>
            <person name="Martin F."/>
            <person name="Rosso M.-N."/>
            <person name="Henrissat B."/>
            <person name="Hibbett D."/>
            <person name="Martinez A.T."/>
            <person name="Grigoriev I.V."/>
        </authorList>
    </citation>
    <scope>NUCLEOTIDE SEQUENCE</scope>
    <source>
        <strain evidence="3">AH 40177</strain>
    </source>
</reference>
<dbReference type="OrthoDB" id="2013972at2759"/>
<organism evidence="3 4">
    <name type="scientific">Rhodocollybia butyracea</name>
    <dbReference type="NCBI Taxonomy" id="206335"/>
    <lineage>
        <taxon>Eukaryota</taxon>
        <taxon>Fungi</taxon>
        <taxon>Dikarya</taxon>
        <taxon>Basidiomycota</taxon>
        <taxon>Agaricomycotina</taxon>
        <taxon>Agaricomycetes</taxon>
        <taxon>Agaricomycetidae</taxon>
        <taxon>Agaricales</taxon>
        <taxon>Marasmiineae</taxon>
        <taxon>Omphalotaceae</taxon>
        <taxon>Rhodocollybia</taxon>
    </lineage>
</organism>
<keyword evidence="4" id="KW-1185">Reference proteome</keyword>
<dbReference type="InterPro" id="IPR041698">
    <property type="entry name" value="Methyltransf_25"/>
</dbReference>
<dbReference type="AlphaFoldDB" id="A0A9P5UC64"/>
<dbReference type="EMBL" id="JADNRY010000011">
    <property type="protein sequence ID" value="KAF9074835.1"/>
    <property type="molecule type" value="Genomic_DNA"/>
</dbReference>
<accession>A0A9P5UC64</accession>
<dbReference type="Gene3D" id="3.40.50.150">
    <property type="entry name" value="Vaccinia Virus protein VP39"/>
    <property type="match status" value="1"/>
</dbReference>
<protein>
    <recommendedName>
        <fullName evidence="2">Methyltransferase domain-containing protein</fullName>
    </recommendedName>
</protein>
<feature type="compositionally biased region" description="Low complexity" evidence="1">
    <location>
        <begin position="1"/>
        <end position="26"/>
    </location>
</feature>
<dbReference type="SUPFAM" id="SSF53335">
    <property type="entry name" value="S-adenosyl-L-methionine-dependent methyltransferases"/>
    <property type="match status" value="1"/>
</dbReference>
<dbReference type="Proteomes" id="UP000772434">
    <property type="component" value="Unassembled WGS sequence"/>
</dbReference>
<dbReference type="InterPro" id="IPR029063">
    <property type="entry name" value="SAM-dependent_MTases_sf"/>
</dbReference>
<sequence length="571" mass="64261">MNHSLASAGSTASSSPPRSSIATSTSEGRRQHRPKDTQFVYKYGRKLHALSQEKAPYPLSYDQEVLEQEHLDTRLIKYLRQGSVSFIDFPSSGLPERCLDLGCGTGSWIIEAAKDWTNCSFVGFDLVNVQIPLKLLDSSLEERIQWKYGNFLTTKLPFDDDEFDHVHIQSISLGVPENKWGVLFDEICRVLRPGGSVEMVEDDIVFPVLPRWFTAPMRARPHRSASVHLPEGYGNLPSPPETPTPMTSHDHALLESLHKSVFEHRFINRKPSAVLPSYFTTYFRHCTLGPILSFPMPPISPLQPLPPQMATAYAVGPLGLDLDQRASIMAATSMSSSVSSTAVQSTAIRPISLSFSSAVSKESSTSTTSGSSQGSKEISPRFSLEVSEALAIDDTDSQSEILPPPLKDRYLLDSTGLANNTLPRVPLVDPKQLDSLNERSLAMHLYRSYNLVLGCQEALWEELKDRVRNRKHELEPFGWEDEEEFEEVQNRKKFERLLERYRSDMQSRVSLWCSLSDIGWPLPVREPLTKAELIEEERMREAMLEARRSASLEDQQLPCRSVRVLVGFKPS</sequence>
<dbReference type="Pfam" id="PF13649">
    <property type="entry name" value="Methyltransf_25"/>
    <property type="match status" value="1"/>
</dbReference>
<dbReference type="CDD" id="cd02440">
    <property type="entry name" value="AdoMet_MTases"/>
    <property type="match status" value="1"/>
</dbReference>
<name>A0A9P5UC64_9AGAR</name>
<evidence type="ECO:0000313" key="3">
    <source>
        <dbReference type="EMBL" id="KAF9074835.1"/>
    </source>
</evidence>
<dbReference type="PANTHER" id="PTHR43591">
    <property type="entry name" value="METHYLTRANSFERASE"/>
    <property type="match status" value="1"/>
</dbReference>
<proteinExistence type="predicted"/>
<evidence type="ECO:0000313" key="4">
    <source>
        <dbReference type="Proteomes" id="UP000772434"/>
    </source>
</evidence>
<feature type="domain" description="Methyltransferase" evidence="2">
    <location>
        <begin position="99"/>
        <end position="195"/>
    </location>
</feature>